<dbReference type="PANTHER" id="PTHR34184:SF4">
    <property type="entry name" value="UPF0718 PROTEIN YCGR"/>
    <property type="match status" value="1"/>
</dbReference>
<feature type="transmembrane region" description="Helical" evidence="8">
    <location>
        <begin position="345"/>
        <end position="366"/>
    </location>
</feature>
<dbReference type="RefSeq" id="WP_346962706.1">
    <property type="nucleotide sequence ID" value="NZ_MDJZ01000013.1"/>
</dbReference>
<dbReference type="EMBL" id="MDJZ01000013">
    <property type="protein sequence ID" value="OUE25137.1"/>
    <property type="molecule type" value="Genomic_DNA"/>
</dbReference>
<protein>
    <submittedName>
        <fullName evidence="9">Putative permease</fullName>
    </submittedName>
</protein>
<feature type="transmembrane region" description="Helical" evidence="8">
    <location>
        <begin position="290"/>
        <end position="309"/>
    </location>
</feature>
<accession>A0A251YLN2</accession>
<feature type="region of interest" description="Disordered" evidence="7">
    <location>
        <begin position="1"/>
        <end position="79"/>
    </location>
</feature>
<feature type="compositionally biased region" description="Basic and acidic residues" evidence="7">
    <location>
        <begin position="62"/>
        <end position="78"/>
    </location>
</feature>
<dbReference type="GO" id="GO:0005886">
    <property type="term" value="C:plasma membrane"/>
    <property type="evidence" value="ECO:0007669"/>
    <property type="project" value="UniProtKB-SubCell"/>
</dbReference>
<comment type="similarity">
    <text evidence="2">Belongs to the UPF0718 family.</text>
</comment>
<dbReference type="AlphaFoldDB" id="A0A251YLN2"/>
<feature type="transmembrane region" description="Helical" evidence="8">
    <location>
        <begin position="387"/>
        <end position="405"/>
    </location>
</feature>
<feature type="compositionally biased region" description="Basic and acidic residues" evidence="7">
    <location>
        <begin position="20"/>
        <end position="38"/>
    </location>
</feature>
<feature type="transmembrane region" description="Helical" evidence="8">
    <location>
        <begin position="126"/>
        <end position="150"/>
    </location>
</feature>
<name>A0A251YLN2_9MICO</name>
<feature type="compositionally biased region" description="Low complexity" evidence="7">
    <location>
        <begin position="40"/>
        <end position="61"/>
    </location>
</feature>
<evidence type="ECO:0000256" key="3">
    <source>
        <dbReference type="ARBA" id="ARBA00022475"/>
    </source>
</evidence>
<gene>
    <name evidence="9" type="ORF">BFL37_07785</name>
</gene>
<keyword evidence="3" id="KW-1003">Cell membrane</keyword>
<feature type="transmembrane region" description="Helical" evidence="8">
    <location>
        <begin position="204"/>
        <end position="223"/>
    </location>
</feature>
<keyword evidence="5 8" id="KW-1133">Transmembrane helix</keyword>
<evidence type="ECO:0000256" key="8">
    <source>
        <dbReference type="SAM" id="Phobius"/>
    </source>
</evidence>
<dbReference type="InterPro" id="IPR005524">
    <property type="entry name" value="DUF318"/>
</dbReference>
<evidence type="ECO:0000256" key="6">
    <source>
        <dbReference type="ARBA" id="ARBA00023136"/>
    </source>
</evidence>
<evidence type="ECO:0000256" key="5">
    <source>
        <dbReference type="ARBA" id="ARBA00022989"/>
    </source>
</evidence>
<comment type="subcellular location">
    <subcellularLocation>
        <location evidence="1">Cell membrane</location>
        <topology evidence="1">Multi-pass membrane protein</topology>
    </subcellularLocation>
</comment>
<evidence type="ECO:0000256" key="4">
    <source>
        <dbReference type="ARBA" id="ARBA00022692"/>
    </source>
</evidence>
<feature type="transmembrane region" description="Helical" evidence="8">
    <location>
        <begin position="316"/>
        <end position="339"/>
    </location>
</feature>
<dbReference type="Pfam" id="PF03773">
    <property type="entry name" value="ArsP_1"/>
    <property type="match status" value="1"/>
</dbReference>
<dbReference type="InterPro" id="IPR052923">
    <property type="entry name" value="UPF0718"/>
</dbReference>
<comment type="caution">
    <text evidence="9">The sequence shown here is derived from an EMBL/GenBank/DDBJ whole genome shotgun (WGS) entry which is preliminary data.</text>
</comment>
<keyword evidence="10" id="KW-1185">Reference proteome</keyword>
<dbReference type="Proteomes" id="UP000195101">
    <property type="component" value="Unassembled WGS sequence"/>
</dbReference>
<evidence type="ECO:0000256" key="1">
    <source>
        <dbReference type="ARBA" id="ARBA00004651"/>
    </source>
</evidence>
<keyword evidence="6 8" id="KW-0472">Membrane</keyword>
<dbReference type="PANTHER" id="PTHR34184">
    <property type="entry name" value="UPF0718 PROTEIN YCGR"/>
    <property type="match status" value="1"/>
</dbReference>
<feature type="transmembrane region" description="Helical" evidence="8">
    <location>
        <begin position="230"/>
        <end position="248"/>
    </location>
</feature>
<feature type="transmembrane region" description="Helical" evidence="8">
    <location>
        <begin position="88"/>
        <end position="106"/>
    </location>
</feature>
<reference evidence="9 10" key="1">
    <citation type="submission" date="2016-08" db="EMBL/GenBank/DDBJ databases">
        <title>Genome sequence of Clavibacter michiganensis spp strain CFBP8019.</title>
        <authorList>
            <person name="Thapa S.P."/>
            <person name="Coaker G."/>
            <person name="Jacques M.-A."/>
        </authorList>
    </citation>
    <scope>NUCLEOTIDE SEQUENCE [LARGE SCALE GENOMIC DNA]</scope>
    <source>
        <strain evidence="9">CFBP8019</strain>
    </source>
</reference>
<evidence type="ECO:0000313" key="10">
    <source>
        <dbReference type="Proteomes" id="UP000195101"/>
    </source>
</evidence>
<proteinExistence type="inferred from homology"/>
<keyword evidence="4 8" id="KW-0812">Transmembrane</keyword>
<sequence length="409" mass="43671">MTDRRTPWAPDDDDASPFDRPLRPRRERARDRRAREDLAGDGSATTPGTSAATATATVTATREPHDHRHDHPHDHDAARAAPTGIRTGLVTGLALVLLLLALRAASPALGDSVLPDRLQDLVTLSVSVIVESLPFVILGIVLSIVVQVWVPPGVIERRLPRNPFARRACISFLGMALPVCECGNVPLARGLVVRGFTVPESITFLLAAPILNPITIITTHAAFGWDGWILVARIVGGFVIANVIGWLFSLHPQPDRLLTDEFRAECALPDPHAHGGARVRKSISLFGREATTIMPALVIGSLLAGLIQVAVPREVLVTLGGSPILSVLALMLLAFVVSVCSNVDAFFVLSFGSVFLPGGIVAFLVFGPVIDIKMLALMRTTYSTRTLVMITSVVALISLALGWGVNAIA</sequence>
<evidence type="ECO:0000256" key="7">
    <source>
        <dbReference type="SAM" id="MobiDB-lite"/>
    </source>
</evidence>
<evidence type="ECO:0000256" key="2">
    <source>
        <dbReference type="ARBA" id="ARBA00006386"/>
    </source>
</evidence>
<evidence type="ECO:0000313" key="9">
    <source>
        <dbReference type="EMBL" id="OUE25137.1"/>
    </source>
</evidence>
<organism evidence="9 10">
    <name type="scientific">Clavibacter michiganensis</name>
    <dbReference type="NCBI Taxonomy" id="28447"/>
    <lineage>
        <taxon>Bacteria</taxon>
        <taxon>Bacillati</taxon>
        <taxon>Actinomycetota</taxon>
        <taxon>Actinomycetes</taxon>
        <taxon>Micrococcales</taxon>
        <taxon>Microbacteriaceae</taxon>
        <taxon>Clavibacter</taxon>
    </lineage>
</organism>